<dbReference type="AlphaFoldDB" id="A0A5C6C343"/>
<dbReference type="RefSeq" id="WP_146405062.1">
    <property type="nucleotide sequence ID" value="NZ_SJPU01000001.1"/>
</dbReference>
<reference evidence="1 2" key="1">
    <citation type="journal article" date="2020" name="Antonie Van Leeuwenhoek">
        <title>Rhodopirellula heiligendammensis sp. nov., Rhodopirellula pilleata sp. nov., and Rhodopirellula solitaria sp. nov. isolated from natural or artificial marine surfaces in Northern Germany and California, USA, and emended description of the genus Rhodopirellula.</title>
        <authorList>
            <person name="Kallscheuer N."/>
            <person name="Wiegand S."/>
            <person name="Jogler M."/>
            <person name="Boedeker C."/>
            <person name="Peeters S.H."/>
            <person name="Rast P."/>
            <person name="Heuer A."/>
            <person name="Jetten M.S.M."/>
            <person name="Rohde M."/>
            <person name="Jogler C."/>
        </authorList>
    </citation>
    <scope>NUCLEOTIDE SEQUENCE [LARGE SCALE GENOMIC DNA]</scope>
    <source>
        <strain evidence="1 2">Poly21</strain>
    </source>
</reference>
<evidence type="ECO:0000313" key="1">
    <source>
        <dbReference type="EMBL" id="TWU18031.1"/>
    </source>
</evidence>
<dbReference type="Proteomes" id="UP000319908">
    <property type="component" value="Unassembled WGS sequence"/>
</dbReference>
<organism evidence="1 2">
    <name type="scientific">Allorhodopirellula heiligendammensis</name>
    <dbReference type="NCBI Taxonomy" id="2714739"/>
    <lineage>
        <taxon>Bacteria</taxon>
        <taxon>Pseudomonadati</taxon>
        <taxon>Planctomycetota</taxon>
        <taxon>Planctomycetia</taxon>
        <taxon>Pirellulales</taxon>
        <taxon>Pirellulaceae</taxon>
        <taxon>Allorhodopirellula</taxon>
    </lineage>
</organism>
<protein>
    <submittedName>
        <fullName evidence="1">Uncharacterized protein</fullName>
    </submittedName>
</protein>
<dbReference type="EMBL" id="SJPU01000001">
    <property type="protein sequence ID" value="TWU18031.1"/>
    <property type="molecule type" value="Genomic_DNA"/>
</dbReference>
<proteinExistence type="predicted"/>
<sequence>MIQPGQTIELTYPDCTLIGAIRDFRERRLVVRSIRDLVAEPLTIAEYLRRPMLARSRWLLQCWDVERRCWRKFYLGSSREHERPGLLRVGLYRPGATRPDELVSRAFGPTRMERRVLARVLADWVDADLGRLQLRVLADDLALYRGDERSAG</sequence>
<dbReference type="OrthoDB" id="268299at2"/>
<gene>
    <name evidence="1" type="ORF">Poly21_01840</name>
</gene>
<evidence type="ECO:0000313" key="2">
    <source>
        <dbReference type="Proteomes" id="UP000319908"/>
    </source>
</evidence>
<accession>A0A5C6C343</accession>
<comment type="caution">
    <text evidence="1">The sequence shown here is derived from an EMBL/GenBank/DDBJ whole genome shotgun (WGS) entry which is preliminary data.</text>
</comment>
<name>A0A5C6C343_9BACT</name>
<keyword evidence="2" id="KW-1185">Reference proteome</keyword>